<name>A0ABS5QVB9_9LACO</name>
<protein>
    <submittedName>
        <fullName evidence="3">N-acetyltransferase</fullName>
    </submittedName>
</protein>
<dbReference type="InterPro" id="IPR016181">
    <property type="entry name" value="Acyl_CoA_acyltransferase"/>
</dbReference>
<feature type="domain" description="N-acetyltransferase" evidence="1">
    <location>
        <begin position="1"/>
        <end position="98"/>
    </location>
</feature>
<evidence type="ECO:0000313" key="3">
    <source>
        <dbReference type="EMBL" id="MBS9337144.1"/>
    </source>
</evidence>
<feature type="domain" description="N-acetyltransferase" evidence="2">
    <location>
        <begin position="2"/>
        <end position="91"/>
    </location>
</feature>
<evidence type="ECO:0000259" key="1">
    <source>
        <dbReference type="PROSITE" id="PS51186"/>
    </source>
</evidence>
<dbReference type="PROSITE" id="PS51729">
    <property type="entry name" value="GNAT_YJDJ"/>
    <property type="match status" value="1"/>
</dbReference>
<organism evidence="3 4">
    <name type="scientific">Fructobacillus parabroussonetiae</name>
    <dbReference type="NCBI Taxonomy" id="2713174"/>
    <lineage>
        <taxon>Bacteria</taxon>
        <taxon>Bacillati</taxon>
        <taxon>Bacillota</taxon>
        <taxon>Bacilli</taxon>
        <taxon>Lactobacillales</taxon>
        <taxon>Lactobacillaceae</taxon>
        <taxon>Fructobacillus</taxon>
    </lineage>
</organism>
<dbReference type="Gene3D" id="3.40.630.30">
    <property type="match status" value="1"/>
</dbReference>
<dbReference type="Proteomes" id="UP001519503">
    <property type="component" value="Unassembled WGS sequence"/>
</dbReference>
<dbReference type="PROSITE" id="PS51186">
    <property type="entry name" value="GNAT"/>
    <property type="match status" value="1"/>
</dbReference>
<evidence type="ECO:0000313" key="4">
    <source>
        <dbReference type="Proteomes" id="UP001519503"/>
    </source>
</evidence>
<dbReference type="EMBL" id="JAAMFL010000002">
    <property type="protein sequence ID" value="MBS9337144.1"/>
    <property type="molecule type" value="Genomic_DNA"/>
</dbReference>
<comment type="caution">
    <text evidence="3">The sequence shown here is derived from an EMBL/GenBank/DDBJ whole genome shotgun (WGS) entry which is preliminary data.</text>
</comment>
<evidence type="ECO:0000259" key="2">
    <source>
        <dbReference type="PROSITE" id="PS51729"/>
    </source>
</evidence>
<keyword evidence="4" id="KW-1185">Reference proteome</keyword>
<dbReference type="RefSeq" id="WP_213820785.1">
    <property type="nucleotide sequence ID" value="NZ_JAAMFL010000002.1"/>
</dbReference>
<gene>
    <name evidence="3" type="ORF">G6R30_01515</name>
</gene>
<proteinExistence type="predicted"/>
<dbReference type="PANTHER" id="PTHR31435">
    <property type="entry name" value="PROTEIN NATD1"/>
    <property type="match status" value="1"/>
</dbReference>
<reference evidence="3 4" key="1">
    <citation type="submission" date="2020-02" db="EMBL/GenBank/DDBJ databases">
        <title>Fructobacillus sp. isolated from paper mulberry of Taiwan.</title>
        <authorList>
            <person name="Lin S.-T."/>
        </authorList>
    </citation>
    <scope>NUCLEOTIDE SEQUENCE [LARGE SCALE GENOMIC DNA]</scope>
    <source>
        <strain evidence="3 4">S1-1</strain>
    </source>
</reference>
<dbReference type="SUPFAM" id="SSF55729">
    <property type="entry name" value="Acyl-CoA N-acyltransferases (Nat)"/>
    <property type="match status" value="1"/>
</dbReference>
<sequence length="102" mass="11390">MAIQQKGNRFIYEVNGQVIGEAVFLPTEDQRVLALTKTFVEPAFRGQTIAQDLVDAVCDFARSKGAKVRPDCRYAAVLFRRFEEKYADVAVQDSPEANSCSI</sequence>
<dbReference type="PANTHER" id="PTHR31435:SF9">
    <property type="entry name" value="PROTEIN NATD1"/>
    <property type="match status" value="1"/>
</dbReference>
<dbReference type="CDD" id="cd04301">
    <property type="entry name" value="NAT_SF"/>
    <property type="match status" value="1"/>
</dbReference>
<dbReference type="Pfam" id="PF14542">
    <property type="entry name" value="Acetyltransf_CG"/>
    <property type="match status" value="1"/>
</dbReference>
<dbReference type="InterPro" id="IPR045057">
    <property type="entry name" value="Gcn5-rel_NAT"/>
</dbReference>
<accession>A0ABS5QVB9</accession>
<dbReference type="InterPro" id="IPR031165">
    <property type="entry name" value="GNAT_YJDJ"/>
</dbReference>
<dbReference type="InterPro" id="IPR000182">
    <property type="entry name" value="GNAT_dom"/>
</dbReference>